<organism evidence="6 7">
    <name type="scientific">Ectopseudomonas oleovorans</name>
    <name type="common">Pseudomonas oleovorans</name>
    <dbReference type="NCBI Taxonomy" id="301"/>
    <lineage>
        <taxon>Bacteria</taxon>
        <taxon>Pseudomonadati</taxon>
        <taxon>Pseudomonadota</taxon>
        <taxon>Gammaproteobacteria</taxon>
        <taxon>Pseudomonadales</taxon>
        <taxon>Pseudomonadaceae</taxon>
        <taxon>Ectopseudomonas</taxon>
    </lineage>
</organism>
<evidence type="ECO:0000256" key="2">
    <source>
        <dbReference type="ARBA" id="ARBA00022908"/>
    </source>
</evidence>
<dbReference type="InterPro" id="IPR038488">
    <property type="entry name" value="Integrase_DNA-bd_sf"/>
</dbReference>
<accession>A0A3D9EEI0</accession>
<dbReference type="PANTHER" id="PTHR30629:SF2">
    <property type="entry name" value="PROPHAGE INTEGRASE INTS-RELATED"/>
    <property type="match status" value="1"/>
</dbReference>
<comment type="similarity">
    <text evidence="1">Belongs to the 'phage' integrase family.</text>
</comment>
<dbReference type="RefSeq" id="WP_115946726.1">
    <property type="nucleotide sequence ID" value="NZ_QRDL01000006.1"/>
</dbReference>
<keyword evidence="2" id="KW-0229">DNA integration</keyword>
<evidence type="ECO:0000256" key="4">
    <source>
        <dbReference type="ARBA" id="ARBA00023172"/>
    </source>
</evidence>
<dbReference type="InterPro" id="IPR013762">
    <property type="entry name" value="Integrase-like_cat_sf"/>
</dbReference>
<dbReference type="InterPro" id="IPR010998">
    <property type="entry name" value="Integrase_recombinase_N"/>
</dbReference>
<dbReference type="Pfam" id="PF13356">
    <property type="entry name" value="Arm-DNA-bind_3"/>
    <property type="match status" value="1"/>
</dbReference>
<keyword evidence="4" id="KW-0233">DNA recombination</keyword>
<dbReference type="EMBL" id="QRDL01000006">
    <property type="protein sequence ID" value="RED01251.1"/>
    <property type="molecule type" value="Genomic_DNA"/>
</dbReference>
<protein>
    <submittedName>
        <fullName evidence="6">Phage integrase family protein</fullName>
    </submittedName>
</protein>
<reference evidence="6 7" key="1">
    <citation type="submission" date="2018-07" db="EMBL/GenBank/DDBJ databases">
        <title>Genome sequencing of rice bacterial endophytes.</title>
        <authorList>
            <person name="Venturi V."/>
        </authorList>
    </citation>
    <scope>NUCLEOTIDE SEQUENCE [LARGE SCALE GENOMIC DNA]</scope>
    <source>
        <strain evidence="6 7">AG1002</strain>
    </source>
</reference>
<gene>
    <name evidence="6" type="ORF">DFO60_4093</name>
</gene>
<evidence type="ECO:0000313" key="6">
    <source>
        <dbReference type="EMBL" id="RED01251.1"/>
    </source>
</evidence>
<dbReference type="AlphaFoldDB" id="A0A3D9EEI0"/>
<comment type="caution">
    <text evidence="6">The sequence shown here is derived from an EMBL/GenBank/DDBJ whole genome shotgun (WGS) entry which is preliminary data.</text>
</comment>
<proteinExistence type="inferred from homology"/>
<sequence>MLTEKQIRALKPREKEYSVSDGRTARGEGVLVLRVRPNGSKEFYYQRRIGEQKSKRKLGNWPALTLTDARDRCRDEKELVAAAGTFQELLDSYLAKLEGEGAASAGNVAWSFRHYVCEPFPGLVKRPASLIGPADIRDIISRMIDNGVTTYCNRVRSQLHAAFQAGLEQEYNPRSYLQVKVRFGLQSNPVASIPVQEDWEQPGDRALSKVELRTLWQLLPEKLSLTTAELLRFLIAAGGQRPEQLLASDRSMYHDDHLVIRSAKGRVQGERQLHVVPFNEPMRQVLHTMAEIDEQSPYPFQGRVQGQPLNVQSLSRAVTKLYQRHEKAFAGPFTLRDLRRTCKTLMASAGLSKELRDRIQGHAFNDVSSKHYDRYDYFEEKRAGLQVWAEWLERNVSK</sequence>
<dbReference type="Gene3D" id="1.10.443.10">
    <property type="entry name" value="Intergrase catalytic core"/>
    <property type="match status" value="1"/>
</dbReference>
<evidence type="ECO:0000256" key="1">
    <source>
        <dbReference type="ARBA" id="ARBA00008857"/>
    </source>
</evidence>
<dbReference type="GO" id="GO:0015074">
    <property type="term" value="P:DNA integration"/>
    <property type="evidence" value="ECO:0007669"/>
    <property type="project" value="UniProtKB-KW"/>
</dbReference>
<dbReference type="InterPro" id="IPR002104">
    <property type="entry name" value="Integrase_catalytic"/>
</dbReference>
<evidence type="ECO:0000259" key="5">
    <source>
        <dbReference type="PROSITE" id="PS51898"/>
    </source>
</evidence>
<dbReference type="InterPro" id="IPR050808">
    <property type="entry name" value="Phage_Integrase"/>
</dbReference>
<evidence type="ECO:0000313" key="7">
    <source>
        <dbReference type="Proteomes" id="UP000256988"/>
    </source>
</evidence>
<dbReference type="GO" id="GO:0006310">
    <property type="term" value="P:DNA recombination"/>
    <property type="evidence" value="ECO:0007669"/>
    <property type="project" value="UniProtKB-KW"/>
</dbReference>
<dbReference type="InterPro" id="IPR011010">
    <property type="entry name" value="DNA_brk_join_enz"/>
</dbReference>
<keyword evidence="3" id="KW-0238">DNA-binding</keyword>
<evidence type="ECO:0000256" key="3">
    <source>
        <dbReference type="ARBA" id="ARBA00023125"/>
    </source>
</evidence>
<dbReference type="GO" id="GO:0003677">
    <property type="term" value="F:DNA binding"/>
    <property type="evidence" value="ECO:0007669"/>
    <property type="project" value="UniProtKB-KW"/>
</dbReference>
<dbReference type="Proteomes" id="UP000256988">
    <property type="component" value="Unassembled WGS sequence"/>
</dbReference>
<dbReference type="PANTHER" id="PTHR30629">
    <property type="entry name" value="PROPHAGE INTEGRASE"/>
    <property type="match status" value="1"/>
</dbReference>
<dbReference type="InterPro" id="IPR025166">
    <property type="entry name" value="Integrase_DNA_bind_dom"/>
</dbReference>
<dbReference type="Gene3D" id="3.30.160.390">
    <property type="entry name" value="Integrase, DNA-binding domain"/>
    <property type="match status" value="1"/>
</dbReference>
<dbReference type="PROSITE" id="PS51898">
    <property type="entry name" value="TYR_RECOMBINASE"/>
    <property type="match status" value="1"/>
</dbReference>
<feature type="domain" description="Tyr recombinase" evidence="5">
    <location>
        <begin position="202"/>
        <end position="386"/>
    </location>
</feature>
<dbReference type="SUPFAM" id="SSF56349">
    <property type="entry name" value="DNA breaking-rejoining enzymes"/>
    <property type="match status" value="1"/>
</dbReference>
<name>A0A3D9EEI0_ECTOL</name>
<dbReference type="Gene3D" id="1.10.150.130">
    <property type="match status" value="1"/>
</dbReference>